<dbReference type="GO" id="GO:0007165">
    <property type="term" value="P:signal transduction"/>
    <property type="evidence" value="ECO:0007669"/>
    <property type="project" value="InterPro"/>
</dbReference>
<name>A0A423TR60_PENVA</name>
<dbReference type="EMBL" id="QCYY01001313">
    <property type="protein sequence ID" value="ROT78947.1"/>
    <property type="molecule type" value="Genomic_DNA"/>
</dbReference>
<dbReference type="CDD" id="cd01670">
    <property type="entry name" value="Death"/>
    <property type="match status" value="1"/>
</dbReference>
<proteinExistence type="predicted"/>
<sequence>MDRERIEGMRPHTAEALESLLRHNATSETEEEERRMYRWIDDTIGINFWEFRKRNHALLSFFEICEDVSYSEGWKNFAEKLGLDFTNIQHCEKFCGREGPTKAVLDRLEDKKEYIGLTLKDVLSVLVDLGQHDILRRVCWQEGIKKFEKVQNVQPTIKEGFEDTVPATFSLDIKRGCETLVCSGNEGRVNENIIRRASPAQACQVKILMVFASDARREALEVVEQLREPLTSRGRVGVLLLMGDVASTVAANLRMDPHNSIHKWFKQVRFVVPVLSPQFLKQIQNLDRSSQCIEEKIYNRFVYRLTLDDYVANMSRNTKCRPIYPSCYHKEVVNSELVRGNGLLQIHWNCSSKDSSVSASEECPCVHREADPLFPGADGTRWDCEYLNGGLLEVPASCWDLHPDVTQIFLDYNNIAHVDVNSFKGLTQLQVLSLAHNNIAGIEEGALGDLTSLKFLDMSSNKILDPPVDMWNLAKLTFLDLSDNHLTEVQHYNISKLVNLEVLDLHLNRLRQIPYHSLEPLSKLQKLHLHWNQFVVLPIVHENLELEEVLVNGNAVLDFPKDMFGNLTKPLTYHFVDNPAFDVHGAMLLPLPDHSHIVMGNDVSIWVDDEAQATEILNKIWVVKDGLSQDIDISTLIRICGLDKQTGHMPPC</sequence>
<evidence type="ECO:0000256" key="2">
    <source>
        <dbReference type="ARBA" id="ARBA00022729"/>
    </source>
</evidence>
<dbReference type="SUPFAM" id="SSF52058">
    <property type="entry name" value="L domain-like"/>
    <property type="match status" value="1"/>
</dbReference>
<dbReference type="PROSITE" id="PS51450">
    <property type="entry name" value="LRR"/>
    <property type="match status" value="2"/>
</dbReference>
<dbReference type="InterPro" id="IPR050541">
    <property type="entry name" value="LRR_TM_domain-containing"/>
</dbReference>
<dbReference type="Gene3D" id="1.10.533.10">
    <property type="entry name" value="Death Domain, Fas"/>
    <property type="match status" value="1"/>
</dbReference>
<feature type="domain" description="Death" evidence="4">
    <location>
        <begin position="64"/>
        <end position="136"/>
    </location>
</feature>
<evidence type="ECO:0000313" key="5">
    <source>
        <dbReference type="EMBL" id="ROT78947.1"/>
    </source>
</evidence>
<evidence type="ECO:0000256" key="1">
    <source>
        <dbReference type="ARBA" id="ARBA00022614"/>
    </source>
</evidence>
<protein>
    <submittedName>
        <fullName evidence="5">Variable lymphocyte receptor C</fullName>
    </submittedName>
</protein>
<dbReference type="Proteomes" id="UP000283509">
    <property type="component" value="Unassembled WGS sequence"/>
</dbReference>
<keyword evidence="6" id="KW-1185">Reference proteome</keyword>
<keyword evidence="3" id="KW-0677">Repeat</keyword>
<reference evidence="5 6" key="2">
    <citation type="submission" date="2019-01" db="EMBL/GenBank/DDBJ databases">
        <title>The decoding of complex shrimp genome reveals the adaptation for benthos swimmer, frequently molting mechanism and breeding impact on genome.</title>
        <authorList>
            <person name="Sun Y."/>
            <person name="Gao Y."/>
            <person name="Yu Y."/>
        </authorList>
    </citation>
    <scope>NUCLEOTIDE SEQUENCE [LARGE SCALE GENOMIC DNA]</scope>
    <source>
        <tissue evidence="5">Muscle</tissue>
    </source>
</reference>
<accession>A0A423TR60</accession>
<dbReference type="InterPro" id="IPR001611">
    <property type="entry name" value="Leu-rich_rpt"/>
</dbReference>
<dbReference type="PANTHER" id="PTHR24369">
    <property type="entry name" value="ANTIGEN BSP, PUTATIVE-RELATED"/>
    <property type="match status" value="1"/>
</dbReference>
<organism evidence="5 6">
    <name type="scientific">Penaeus vannamei</name>
    <name type="common">Whiteleg shrimp</name>
    <name type="synonym">Litopenaeus vannamei</name>
    <dbReference type="NCBI Taxonomy" id="6689"/>
    <lineage>
        <taxon>Eukaryota</taxon>
        <taxon>Metazoa</taxon>
        <taxon>Ecdysozoa</taxon>
        <taxon>Arthropoda</taxon>
        <taxon>Crustacea</taxon>
        <taxon>Multicrustacea</taxon>
        <taxon>Malacostraca</taxon>
        <taxon>Eumalacostraca</taxon>
        <taxon>Eucarida</taxon>
        <taxon>Decapoda</taxon>
        <taxon>Dendrobranchiata</taxon>
        <taxon>Penaeoidea</taxon>
        <taxon>Penaeidae</taxon>
        <taxon>Penaeus</taxon>
    </lineage>
</organism>
<dbReference type="OrthoDB" id="676979at2759"/>
<keyword evidence="1" id="KW-0433">Leucine-rich repeat</keyword>
<gene>
    <name evidence="5" type="ORF">C7M84_002343</name>
</gene>
<evidence type="ECO:0000313" key="6">
    <source>
        <dbReference type="Proteomes" id="UP000283509"/>
    </source>
</evidence>
<comment type="caution">
    <text evidence="5">The sequence shown here is derived from an EMBL/GenBank/DDBJ whole genome shotgun (WGS) entry which is preliminary data.</text>
</comment>
<dbReference type="InterPro" id="IPR011029">
    <property type="entry name" value="DEATH-like_dom_sf"/>
</dbReference>
<evidence type="ECO:0000256" key="3">
    <source>
        <dbReference type="ARBA" id="ARBA00022737"/>
    </source>
</evidence>
<dbReference type="InterPro" id="IPR000488">
    <property type="entry name" value="Death_dom"/>
</dbReference>
<dbReference type="Pfam" id="PF00531">
    <property type="entry name" value="Death"/>
    <property type="match status" value="1"/>
</dbReference>
<keyword evidence="2" id="KW-0732">Signal</keyword>
<dbReference type="InterPro" id="IPR032675">
    <property type="entry name" value="LRR_dom_sf"/>
</dbReference>
<dbReference type="SUPFAM" id="SSF47986">
    <property type="entry name" value="DEATH domain"/>
    <property type="match status" value="1"/>
</dbReference>
<dbReference type="SMART" id="SM00365">
    <property type="entry name" value="LRR_SD22"/>
    <property type="match status" value="4"/>
</dbReference>
<dbReference type="Pfam" id="PF13855">
    <property type="entry name" value="LRR_8"/>
    <property type="match status" value="2"/>
</dbReference>
<evidence type="ECO:0000259" key="4">
    <source>
        <dbReference type="Pfam" id="PF00531"/>
    </source>
</evidence>
<dbReference type="Gene3D" id="3.80.10.10">
    <property type="entry name" value="Ribonuclease Inhibitor"/>
    <property type="match status" value="1"/>
</dbReference>
<dbReference type="SMART" id="SM00369">
    <property type="entry name" value="LRR_TYP"/>
    <property type="match status" value="5"/>
</dbReference>
<dbReference type="AlphaFoldDB" id="A0A423TR60"/>
<dbReference type="GO" id="GO:0005886">
    <property type="term" value="C:plasma membrane"/>
    <property type="evidence" value="ECO:0007669"/>
    <property type="project" value="TreeGrafter"/>
</dbReference>
<reference evidence="5 6" key="1">
    <citation type="submission" date="2018-04" db="EMBL/GenBank/DDBJ databases">
        <authorList>
            <person name="Zhang X."/>
            <person name="Yuan J."/>
            <person name="Li F."/>
            <person name="Xiang J."/>
        </authorList>
    </citation>
    <scope>NUCLEOTIDE SEQUENCE [LARGE SCALE GENOMIC DNA]</scope>
    <source>
        <tissue evidence="5">Muscle</tissue>
    </source>
</reference>
<dbReference type="PANTHER" id="PTHR24369:SF210">
    <property type="entry name" value="CHAOPTIN-RELATED"/>
    <property type="match status" value="1"/>
</dbReference>
<dbReference type="InterPro" id="IPR003591">
    <property type="entry name" value="Leu-rich_rpt_typical-subtyp"/>
</dbReference>
<keyword evidence="5" id="KW-0675">Receptor</keyword>